<evidence type="ECO:0000313" key="1">
    <source>
        <dbReference type="EMBL" id="VUZ46958.1"/>
    </source>
</evidence>
<dbReference type="Proteomes" id="UP000321570">
    <property type="component" value="Unassembled WGS sequence"/>
</dbReference>
<gene>
    <name evidence="1" type="ORF">WMSIL1_LOCUS6396</name>
</gene>
<sequence length="118" mass="13018">MAPGLAVNLTTPSQLCRSVQVMAPLDMIGASLLSTGSSRPQFLCSRTVSFYSKLFLPPNIYNIVHTDYPKAAFNSLCSRLRQTPRPPISQVIPFQFGLPPPLVEVFWINQPVTTILSL</sequence>
<name>A0A564YJQ4_HYMDI</name>
<dbReference type="EMBL" id="CABIJS010000222">
    <property type="protein sequence ID" value="VUZ46958.1"/>
    <property type="molecule type" value="Genomic_DNA"/>
</dbReference>
<proteinExistence type="predicted"/>
<keyword evidence="2" id="KW-1185">Reference proteome</keyword>
<dbReference type="AlphaFoldDB" id="A0A564YJQ4"/>
<accession>A0A564YJQ4</accession>
<reference evidence="1 2" key="1">
    <citation type="submission" date="2019-07" db="EMBL/GenBank/DDBJ databases">
        <authorList>
            <person name="Jastrzebski P J."/>
            <person name="Paukszto L."/>
            <person name="Jastrzebski P J."/>
        </authorList>
    </citation>
    <scope>NUCLEOTIDE SEQUENCE [LARGE SCALE GENOMIC DNA]</scope>
    <source>
        <strain evidence="1 2">WMS-il1</strain>
    </source>
</reference>
<organism evidence="1 2">
    <name type="scientific">Hymenolepis diminuta</name>
    <name type="common">Rat tapeworm</name>
    <dbReference type="NCBI Taxonomy" id="6216"/>
    <lineage>
        <taxon>Eukaryota</taxon>
        <taxon>Metazoa</taxon>
        <taxon>Spiralia</taxon>
        <taxon>Lophotrochozoa</taxon>
        <taxon>Platyhelminthes</taxon>
        <taxon>Cestoda</taxon>
        <taxon>Eucestoda</taxon>
        <taxon>Cyclophyllidea</taxon>
        <taxon>Hymenolepididae</taxon>
        <taxon>Hymenolepis</taxon>
    </lineage>
</organism>
<evidence type="ECO:0000313" key="2">
    <source>
        <dbReference type="Proteomes" id="UP000321570"/>
    </source>
</evidence>
<protein>
    <submittedName>
        <fullName evidence="1">Uncharacterized protein</fullName>
    </submittedName>
</protein>